<name>A0ABW3YBF6_9ACTN</name>
<dbReference type="InterPro" id="IPR003959">
    <property type="entry name" value="ATPase_AAA_core"/>
</dbReference>
<dbReference type="InterPro" id="IPR027417">
    <property type="entry name" value="P-loop_NTPase"/>
</dbReference>
<evidence type="ECO:0000313" key="3">
    <source>
        <dbReference type="Proteomes" id="UP001597260"/>
    </source>
</evidence>
<dbReference type="PANTHER" id="PTHR40396">
    <property type="entry name" value="ATPASE-LIKE PROTEIN"/>
    <property type="match status" value="1"/>
</dbReference>
<dbReference type="EMBL" id="JBHTMP010000010">
    <property type="protein sequence ID" value="MFD1321180.1"/>
    <property type="molecule type" value="Genomic_DNA"/>
</dbReference>
<organism evidence="2 3">
    <name type="scientific">Micromonospora sonneratiae</name>
    <dbReference type="NCBI Taxonomy" id="1184706"/>
    <lineage>
        <taxon>Bacteria</taxon>
        <taxon>Bacillati</taxon>
        <taxon>Actinomycetota</taxon>
        <taxon>Actinomycetes</taxon>
        <taxon>Micromonosporales</taxon>
        <taxon>Micromonosporaceae</taxon>
        <taxon>Micromonospora</taxon>
    </lineage>
</organism>
<reference evidence="3" key="1">
    <citation type="journal article" date="2019" name="Int. J. Syst. Evol. Microbiol.">
        <title>The Global Catalogue of Microorganisms (GCM) 10K type strain sequencing project: providing services to taxonomists for standard genome sequencing and annotation.</title>
        <authorList>
            <consortium name="The Broad Institute Genomics Platform"/>
            <consortium name="The Broad Institute Genome Sequencing Center for Infectious Disease"/>
            <person name="Wu L."/>
            <person name="Ma J."/>
        </authorList>
    </citation>
    <scope>NUCLEOTIDE SEQUENCE [LARGE SCALE GENOMIC DNA]</scope>
    <source>
        <strain evidence="3">JCM 31037</strain>
    </source>
</reference>
<dbReference type="SUPFAM" id="SSF52540">
    <property type="entry name" value="P-loop containing nucleoside triphosphate hydrolases"/>
    <property type="match status" value="1"/>
</dbReference>
<dbReference type="Gene3D" id="3.40.50.300">
    <property type="entry name" value="P-loop containing nucleotide triphosphate hydrolases"/>
    <property type="match status" value="2"/>
</dbReference>
<gene>
    <name evidence="2" type="ORF">ACFQ4H_08770</name>
</gene>
<dbReference type="Proteomes" id="UP001597260">
    <property type="component" value="Unassembled WGS sequence"/>
</dbReference>
<accession>A0ABW3YBF6</accession>
<dbReference type="CDD" id="cd00267">
    <property type="entry name" value="ABC_ATPase"/>
    <property type="match status" value="1"/>
</dbReference>
<dbReference type="RefSeq" id="WP_377569083.1">
    <property type="nucleotide sequence ID" value="NZ_JBHTMP010000010.1"/>
</dbReference>
<sequence>MLLRFEVSNHRSINEPVELSMIAVDEDRPAARSFDLLNERVLTVAGVYGPNASGKSNVVDALAWLSTAAATSLLAWDEIIPREPFKFDSGPETPSTFEVEMMVERVRHTYRVELDDEKVLFESLHSYPERRPRSLFEREGEKIRFRRELGSLSAIRELLTPTTLALSAAMRFDVPDIRPFGRKLADIGTLGNRPRRSRYDYYPPAKTGSPTTERIFLQGGNGNQLTLFESAETEPLYNPASALSLLRFADLGIDDVHIVKERLYEGDDTRTRRRIRLMHRVADQQISFDMADESEGTRTWFRLIGPTLYALRSGQTLLFDEIDSSLHPRLSAKLLELFQDPNTNPYGAQLIFTSHDTSLLNHLNRDEVWLTEKGADGTTTLTALAEYGGDKVRRSLNLEKAYLQGRFGAVPDLDQHLLRRALGLSPGTE</sequence>
<comment type="caution">
    <text evidence="2">The sequence shown here is derived from an EMBL/GenBank/DDBJ whole genome shotgun (WGS) entry which is preliminary data.</text>
</comment>
<evidence type="ECO:0000313" key="2">
    <source>
        <dbReference type="EMBL" id="MFD1321180.1"/>
    </source>
</evidence>
<feature type="domain" description="ATPase AAA-type core" evidence="1">
    <location>
        <begin position="45"/>
        <end position="361"/>
    </location>
</feature>
<evidence type="ECO:0000259" key="1">
    <source>
        <dbReference type="Pfam" id="PF13304"/>
    </source>
</evidence>
<proteinExistence type="predicted"/>
<keyword evidence="3" id="KW-1185">Reference proteome</keyword>
<dbReference type="Pfam" id="PF13304">
    <property type="entry name" value="AAA_21"/>
    <property type="match status" value="1"/>
</dbReference>
<dbReference type="PANTHER" id="PTHR40396:SF1">
    <property type="entry name" value="ATPASE AAA-TYPE CORE DOMAIN-CONTAINING PROTEIN"/>
    <property type="match status" value="1"/>
</dbReference>
<protein>
    <submittedName>
        <fullName evidence="2">ATP/GTP-binding protein</fullName>
    </submittedName>
</protein>